<evidence type="ECO:0000313" key="2">
    <source>
        <dbReference type="EMBL" id="WUX56954.1"/>
    </source>
</evidence>
<dbReference type="EMBL" id="CP109495">
    <property type="protein sequence ID" value="WUX56954.1"/>
    <property type="molecule type" value="Genomic_DNA"/>
</dbReference>
<proteinExistence type="predicted"/>
<dbReference type="Proteomes" id="UP001432209">
    <property type="component" value="Chromosome"/>
</dbReference>
<feature type="region of interest" description="Disordered" evidence="1">
    <location>
        <begin position="1"/>
        <end position="24"/>
    </location>
</feature>
<organism evidence="2 3">
    <name type="scientific">Streptomyces niveus</name>
    <name type="common">Streptomyces spheroides</name>
    <dbReference type="NCBI Taxonomy" id="193462"/>
    <lineage>
        <taxon>Bacteria</taxon>
        <taxon>Bacillati</taxon>
        <taxon>Actinomycetota</taxon>
        <taxon>Actinomycetes</taxon>
        <taxon>Kitasatosporales</taxon>
        <taxon>Streptomycetaceae</taxon>
        <taxon>Streptomyces</taxon>
    </lineage>
</organism>
<reference evidence="2" key="1">
    <citation type="submission" date="2022-10" db="EMBL/GenBank/DDBJ databases">
        <title>The complete genomes of actinobacterial strains from the NBC collection.</title>
        <authorList>
            <person name="Joergensen T.S."/>
            <person name="Alvarez Arevalo M."/>
            <person name="Sterndorff E.B."/>
            <person name="Faurdal D."/>
            <person name="Vuksanovic O."/>
            <person name="Mourched A.-S."/>
            <person name="Charusanti P."/>
            <person name="Shaw S."/>
            <person name="Blin K."/>
            <person name="Weber T."/>
        </authorList>
    </citation>
    <scope>NUCLEOTIDE SEQUENCE</scope>
    <source>
        <strain evidence="2">NBC_01432</strain>
    </source>
</reference>
<dbReference type="RefSeq" id="WP_329081900.1">
    <property type="nucleotide sequence ID" value="NZ_CP109483.1"/>
</dbReference>
<evidence type="ECO:0000313" key="3">
    <source>
        <dbReference type="Proteomes" id="UP001432209"/>
    </source>
</evidence>
<feature type="region of interest" description="Disordered" evidence="1">
    <location>
        <begin position="81"/>
        <end position="100"/>
    </location>
</feature>
<keyword evidence="3" id="KW-1185">Reference proteome</keyword>
<gene>
    <name evidence="2" type="ORF">OG442_38450</name>
</gene>
<accession>A0ABZ2AET1</accession>
<protein>
    <submittedName>
        <fullName evidence="2">Uncharacterized protein</fullName>
    </submittedName>
</protein>
<evidence type="ECO:0000256" key="1">
    <source>
        <dbReference type="SAM" id="MobiDB-lite"/>
    </source>
</evidence>
<name>A0ABZ2AET1_STRNV</name>
<sequence>MTAEGDAGRPGGFAAATGDGPASSLPQEVRAAEVRVAFGGLAQIRRLTNTGAPDPAAVPAEWERNQPVRAVALALEAAGLPPSAVDGEGRRTATGFRVAGGERPGTVRVEWLGPHGSGAAQDEERQLTACAAVLTPLGWEALLYRGPRRRRFLEVEPAL</sequence>
<dbReference type="GeneID" id="91339786"/>